<dbReference type="InterPro" id="IPR029058">
    <property type="entry name" value="AB_hydrolase_fold"/>
</dbReference>
<dbReference type="SUPFAM" id="SSF53474">
    <property type="entry name" value="alpha/beta-Hydrolases"/>
    <property type="match status" value="1"/>
</dbReference>
<proteinExistence type="predicted"/>
<dbReference type="EMBL" id="LGAV01000004">
    <property type="protein sequence ID" value="KOS14354.1"/>
    <property type="molecule type" value="Genomic_DNA"/>
</dbReference>
<dbReference type="InterPro" id="IPR050471">
    <property type="entry name" value="AB_hydrolase"/>
</dbReference>
<dbReference type="STRING" id="77020.A0A0M8MU28"/>
<dbReference type="RefSeq" id="XP_017991986.1">
    <property type="nucleotide sequence ID" value="XM_018138682.1"/>
</dbReference>
<dbReference type="PANTHER" id="PTHR43433">
    <property type="entry name" value="HYDROLASE, ALPHA/BETA FOLD FAMILY PROTEIN"/>
    <property type="match status" value="1"/>
</dbReference>
<accession>A0A0M8MU28</accession>
<comment type="catalytic activity">
    <reaction evidence="1">
        <text>a diacylglycerol + H2O = a monoacylglycerol + a fatty acid + H(+)</text>
        <dbReference type="Rhea" id="RHEA:32731"/>
        <dbReference type="ChEBI" id="CHEBI:15377"/>
        <dbReference type="ChEBI" id="CHEBI:15378"/>
        <dbReference type="ChEBI" id="CHEBI:17408"/>
        <dbReference type="ChEBI" id="CHEBI:18035"/>
        <dbReference type="ChEBI" id="CHEBI:28868"/>
    </reaction>
</comment>
<dbReference type="Proteomes" id="UP000037751">
    <property type="component" value="Unassembled WGS sequence"/>
</dbReference>
<keyword evidence="5" id="KW-1185">Reference proteome</keyword>
<evidence type="ECO:0000313" key="5">
    <source>
        <dbReference type="Proteomes" id="UP000037751"/>
    </source>
</evidence>
<dbReference type="VEuPathDB" id="FungiDB:Malapachy_4231"/>
<feature type="domain" description="AB hydrolase-1" evidence="3">
    <location>
        <begin position="30"/>
        <end position="261"/>
    </location>
</feature>
<comment type="caution">
    <text evidence="4">The sequence shown here is derived from an EMBL/GenBank/DDBJ whole genome shotgun (WGS) entry which is preliminary data.</text>
</comment>
<dbReference type="AlphaFoldDB" id="A0A0M8MU28"/>
<protein>
    <recommendedName>
        <fullName evidence="3">AB hydrolase-1 domain-containing protein</fullName>
    </recommendedName>
</protein>
<evidence type="ECO:0000313" key="4">
    <source>
        <dbReference type="EMBL" id="KOS14354.1"/>
    </source>
</evidence>
<sequence length="309" mass="34906">MSAPVETFRTSDGARIGFRFFGKEHKTPALVMINGMSAVMDDWVPLAEAFAQTRPVLIFDHRGIGDSYLTEEGAEDITIELMAQDVIDLVRSLHMHTIHLLGFSMGGLIAQAILTHSDAKATTDQAGVRVQGVEVRRAVLTATFAKMPKGEFHPSNIPVPPPGSSKAERDYAVVKYMLEMQYHPSVLGPHGALQHTFDRRMAHHPHTRRPQMVIGYQAASMAMYDGKDKLCHIPSKLPMIMIHGRYDRMVNYDESNDLQKRLPQLRRLRPDVEGDREAFGHMWFDYFDLQASWVDPITQFLDTPRAAHM</sequence>
<gene>
    <name evidence="4" type="ORF">Malapachy_4231</name>
</gene>
<dbReference type="Pfam" id="PF12697">
    <property type="entry name" value="Abhydrolase_6"/>
    <property type="match status" value="1"/>
</dbReference>
<comment type="catalytic activity">
    <reaction evidence="2">
        <text>a monoacylglycerol + H2O = glycerol + a fatty acid + H(+)</text>
        <dbReference type="Rhea" id="RHEA:15245"/>
        <dbReference type="ChEBI" id="CHEBI:15377"/>
        <dbReference type="ChEBI" id="CHEBI:15378"/>
        <dbReference type="ChEBI" id="CHEBI:17408"/>
        <dbReference type="ChEBI" id="CHEBI:17754"/>
        <dbReference type="ChEBI" id="CHEBI:28868"/>
    </reaction>
</comment>
<evidence type="ECO:0000259" key="3">
    <source>
        <dbReference type="Pfam" id="PF12697"/>
    </source>
</evidence>
<evidence type="ECO:0000256" key="1">
    <source>
        <dbReference type="ARBA" id="ARBA00047591"/>
    </source>
</evidence>
<dbReference type="Gene3D" id="3.40.50.1820">
    <property type="entry name" value="alpha/beta hydrolase"/>
    <property type="match status" value="1"/>
</dbReference>
<name>A0A0M8MU28_9BASI</name>
<dbReference type="InterPro" id="IPR000073">
    <property type="entry name" value="AB_hydrolase_1"/>
</dbReference>
<dbReference type="OrthoDB" id="8119704at2759"/>
<evidence type="ECO:0000256" key="2">
    <source>
        <dbReference type="ARBA" id="ARBA00048461"/>
    </source>
</evidence>
<organism evidence="4 5">
    <name type="scientific">Malassezia pachydermatis</name>
    <dbReference type="NCBI Taxonomy" id="77020"/>
    <lineage>
        <taxon>Eukaryota</taxon>
        <taxon>Fungi</taxon>
        <taxon>Dikarya</taxon>
        <taxon>Basidiomycota</taxon>
        <taxon>Ustilaginomycotina</taxon>
        <taxon>Malasseziomycetes</taxon>
        <taxon>Malasseziales</taxon>
        <taxon>Malasseziaceae</taxon>
        <taxon>Malassezia</taxon>
    </lineage>
</organism>
<dbReference type="GeneID" id="28730558"/>
<dbReference type="PANTHER" id="PTHR43433:SF5">
    <property type="entry name" value="AB HYDROLASE-1 DOMAIN-CONTAINING PROTEIN"/>
    <property type="match status" value="1"/>
</dbReference>
<reference evidence="4 5" key="1">
    <citation type="submission" date="2015-07" db="EMBL/GenBank/DDBJ databases">
        <title>Draft Genome Sequence of Malassezia furfur CBS1878 and Malassezia pachydermatis CBS1879.</title>
        <authorList>
            <person name="Triana S."/>
            <person name="Ohm R."/>
            <person name="Gonzalez A."/>
            <person name="DeCock H."/>
            <person name="Restrepo S."/>
            <person name="Celis A."/>
        </authorList>
    </citation>
    <scope>NUCLEOTIDE SEQUENCE [LARGE SCALE GENOMIC DNA]</scope>
    <source>
        <strain evidence="4 5">CBS 1879</strain>
    </source>
</reference>